<keyword evidence="3 4" id="KW-0326">Glycosidase</keyword>
<protein>
    <recommendedName>
        <fullName evidence="6">Rhamnogalacturonase A/B/Epimerase-like pectate lyase domain-containing protein</fullName>
    </recommendedName>
</protein>
<comment type="similarity">
    <text evidence="1 4">Belongs to the glycosyl hydrolase 28 family.</text>
</comment>
<dbReference type="Proteomes" id="UP000194800">
    <property type="component" value="Unassembled WGS sequence"/>
</dbReference>
<evidence type="ECO:0000313" key="8">
    <source>
        <dbReference type="EMBL" id="OTQ11797.1"/>
    </source>
</evidence>
<comment type="caution">
    <text evidence="7">The sequence shown here is derived from an EMBL/GenBank/DDBJ whole genome shotgun (WGS) entry which is preliminary data.</text>
</comment>
<dbReference type="GO" id="GO:0005975">
    <property type="term" value="P:carbohydrate metabolic process"/>
    <property type="evidence" value="ECO:0007669"/>
    <property type="project" value="InterPro"/>
</dbReference>
<feature type="chain" id="PRO_5011231540" description="Rhamnogalacturonase A/B/Epimerase-like pectate lyase domain-containing protein" evidence="5">
    <location>
        <begin position="26"/>
        <end position="472"/>
    </location>
</feature>
<evidence type="ECO:0000256" key="3">
    <source>
        <dbReference type="ARBA" id="ARBA00023295"/>
    </source>
</evidence>
<dbReference type="GO" id="GO:0004650">
    <property type="term" value="F:polygalacturonase activity"/>
    <property type="evidence" value="ECO:0007669"/>
    <property type="project" value="InterPro"/>
</dbReference>
<dbReference type="InterPro" id="IPR012334">
    <property type="entry name" value="Pectin_lyas_fold"/>
</dbReference>
<dbReference type="PANTHER" id="PTHR31339:SF3">
    <property type="entry name" value="PECTIN LYASE-LIKE SUPERFAMILY PROTEIN"/>
    <property type="match status" value="1"/>
</dbReference>
<feature type="signal peptide" evidence="5">
    <location>
        <begin position="1"/>
        <end position="25"/>
    </location>
</feature>
<dbReference type="RefSeq" id="WP_086272114.1">
    <property type="nucleotide sequence ID" value="NZ_MZNE01000004.1"/>
</dbReference>
<keyword evidence="2 4" id="KW-0378">Hydrolase</keyword>
<evidence type="ECO:0000256" key="2">
    <source>
        <dbReference type="ARBA" id="ARBA00022801"/>
    </source>
</evidence>
<dbReference type="OrthoDB" id="9795222at2"/>
<proteinExistence type="inferred from homology"/>
<name>A0A242NKX1_9GAMM</name>
<dbReference type="EMBL" id="NART01000002">
    <property type="protein sequence ID" value="OTQ11797.1"/>
    <property type="molecule type" value="Genomic_DNA"/>
</dbReference>
<gene>
    <name evidence="8" type="ORF">B6C91_00710</name>
    <name evidence="7" type="ORF">B6D08_02350</name>
</gene>
<dbReference type="Proteomes" id="UP000194977">
    <property type="component" value="Unassembled WGS sequence"/>
</dbReference>
<dbReference type="Gene3D" id="2.160.20.10">
    <property type="entry name" value="Single-stranded right-handed beta-helix, Pectin lyase-like"/>
    <property type="match status" value="1"/>
</dbReference>
<dbReference type="InterPro" id="IPR051801">
    <property type="entry name" value="GH28_Enzymes"/>
</dbReference>
<dbReference type="Pfam" id="PF00295">
    <property type="entry name" value="Glyco_hydro_28"/>
    <property type="match status" value="1"/>
</dbReference>
<evidence type="ECO:0000256" key="5">
    <source>
        <dbReference type="SAM" id="SignalP"/>
    </source>
</evidence>
<sequence length="472" mass="51817">MCRLTIKNGLSIGLFSLTASFGVLASPSFPPVTLEKLNIPNKQCNVIDYGAEATGIWYDTKAFQDAIDDCAQKGGGKVIVPAGYYLSEPLFLKSNIEFHLEKGAVLQASAEESAYHPTEKQQKWSSSAKSLPLAEQWIGFINIAEEKNIAITGEGIIDGQGSTLLEKYRAETRKAGKKGPTNRPRLLLFKDANNILIEGVTIQNSPSFHIVFKNVEDITINKTTISAPAWWQNTDAIDPMNSRRVSITKSNISVGDDHVAIKSTISNLSHDFYIAENNFMLGRGLSIGSETNGGVSNLLAENNTFTDAMYGIRIKSPRGKGGEVKDIQYNTTTMINVKTPIVLSAYYKGGPTTKDARIKALQEGEFAGGFMLGDQIYPADNEQPKEYKENETPYFNNISFNNLTVKGKSNYAGFIIGTPEKPFDNIKFSNINIESESGFKIRNASVEFSKTVIKVEKGSDIIKEKGSQITNQ</sequence>
<dbReference type="AlphaFoldDB" id="A0A242NKX1"/>
<evidence type="ECO:0000313" key="7">
    <source>
        <dbReference type="EMBL" id="OTQ00992.1"/>
    </source>
</evidence>
<evidence type="ECO:0000313" key="10">
    <source>
        <dbReference type="Proteomes" id="UP000194977"/>
    </source>
</evidence>
<feature type="domain" description="Rhamnogalacturonase A/B/Epimerase-like pectate lyase" evidence="6">
    <location>
        <begin position="44"/>
        <end position="98"/>
    </location>
</feature>
<dbReference type="EMBL" id="NARP01000005">
    <property type="protein sequence ID" value="OTQ00992.1"/>
    <property type="molecule type" value="Genomic_DNA"/>
</dbReference>
<dbReference type="Pfam" id="PF12708">
    <property type="entry name" value="Pect-lyase_RHGA_epim"/>
    <property type="match status" value="1"/>
</dbReference>
<evidence type="ECO:0000259" key="6">
    <source>
        <dbReference type="Pfam" id="PF12708"/>
    </source>
</evidence>
<keyword evidence="5" id="KW-0732">Signal</keyword>
<dbReference type="SUPFAM" id="SSF51126">
    <property type="entry name" value="Pectin lyase-like"/>
    <property type="match status" value="1"/>
</dbReference>
<evidence type="ECO:0000256" key="4">
    <source>
        <dbReference type="RuleBase" id="RU361169"/>
    </source>
</evidence>
<keyword evidence="9" id="KW-1185">Reference proteome</keyword>
<dbReference type="InterPro" id="IPR000743">
    <property type="entry name" value="Glyco_hydro_28"/>
</dbReference>
<dbReference type="InterPro" id="IPR024535">
    <property type="entry name" value="RHGA/B-epi-like_pectate_lyase"/>
</dbReference>
<evidence type="ECO:0000313" key="9">
    <source>
        <dbReference type="Proteomes" id="UP000194800"/>
    </source>
</evidence>
<dbReference type="InterPro" id="IPR011050">
    <property type="entry name" value="Pectin_lyase_fold/virulence"/>
</dbReference>
<dbReference type="PANTHER" id="PTHR31339">
    <property type="entry name" value="PECTIN LYASE-RELATED"/>
    <property type="match status" value="1"/>
</dbReference>
<organism evidence="7 10">
    <name type="scientific">Gilliamella apicola</name>
    <dbReference type="NCBI Taxonomy" id="1196095"/>
    <lineage>
        <taxon>Bacteria</taxon>
        <taxon>Pseudomonadati</taxon>
        <taxon>Pseudomonadota</taxon>
        <taxon>Gammaproteobacteria</taxon>
        <taxon>Orbales</taxon>
        <taxon>Orbaceae</taxon>
        <taxon>Gilliamella</taxon>
    </lineage>
</organism>
<reference evidence="9 10" key="1">
    <citation type="submission" date="2017-03" db="EMBL/GenBank/DDBJ databases">
        <title>Comparative genomics of honeybee gut symbionts reveal geographically distinct and subgroup specific antibiotic resistance.</title>
        <authorList>
            <person name="Ludvigsen J."/>
            <person name="Porcellato D."/>
            <person name="Labee-Lund T.M."/>
            <person name="Amdam G.V."/>
            <person name="Rudi K."/>
        </authorList>
    </citation>
    <scope>NUCLEOTIDE SEQUENCE [LARGE SCALE GENOMIC DNA]</scope>
    <source>
        <strain evidence="7 10">A-7-12</strain>
        <strain evidence="8 9">A-9-12</strain>
    </source>
</reference>
<evidence type="ECO:0000256" key="1">
    <source>
        <dbReference type="ARBA" id="ARBA00008834"/>
    </source>
</evidence>
<accession>A0A242NKX1</accession>